<comment type="subcellular location">
    <subcellularLocation>
        <location evidence="1 7">Cell membrane</location>
        <topology evidence="1 7">Multi-pass membrane protein</topology>
    </subcellularLocation>
</comment>
<dbReference type="Proteomes" id="UP000035199">
    <property type="component" value="Chromosome"/>
</dbReference>
<dbReference type="SUPFAM" id="SSF161098">
    <property type="entry name" value="MetI-like"/>
    <property type="match status" value="1"/>
</dbReference>
<dbReference type="CDD" id="cd06261">
    <property type="entry name" value="TM_PBP2"/>
    <property type="match status" value="1"/>
</dbReference>
<evidence type="ECO:0000313" key="9">
    <source>
        <dbReference type="EMBL" id="AKK05168.1"/>
    </source>
</evidence>
<dbReference type="OrthoDB" id="4695618at2"/>
<evidence type="ECO:0000256" key="3">
    <source>
        <dbReference type="ARBA" id="ARBA00022475"/>
    </source>
</evidence>
<dbReference type="RefSeq" id="WP_047261431.1">
    <property type="nucleotide sequence ID" value="NZ_CP011542.1"/>
</dbReference>
<feature type="transmembrane region" description="Helical" evidence="7">
    <location>
        <begin position="134"/>
        <end position="155"/>
    </location>
</feature>
<dbReference type="KEGG" id="cmv:CMUST_04125"/>
<evidence type="ECO:0000256" key="2">
    <source>
        <dbReference type="ARBA" id="ARBA00022448"/>
    </source>
</evidence>
<evidence type="ECO:0000256" key="5">
    <source>
        <dbReference type="ARBA" id="ARBA00022989"/>
    </source>
</evidence>
<comment type="similarity">
    <text evidence="7">Belongs to the binding-protein-dependent transport system permease family.</text>
</comment>
<dbReference type="GO" id="GO:0005886">
    <property type="term" value="C:plasma membrane"/>
    <property type="evidence" value="ECO:0007669"/>
    <property type="project" value="UniProtKB-SubCell"/>
</dbReference>
<keyword evidence="2 7" id="KW-0813">Transport</keyword>
<evidence type="ECO:0000259" key="8">
    <source>
        <dbReference type="PROSITE" id="PS50928"/>
    </source>
</evidence>
<dbReference type="PROSITE" id="PS50928">
    <property type="entry name" value="ABC_TM1"/>
    <property type="match status" value="1"/>
</dbReference>
<dbReference type="EMBL" id="CP011542">
    <property type="protein sequence ID" value="AKK05168.1"/>
    <property type="molecule type" value="Genomic_DNA"/>
</dbReference>
<feature type="transmembrane region" description="Helical" evidence="7">
    <location>
        <begin position="282"/>
        <end position="308"/>
    </location>
</feature>
<feature type="transmembrane region" description="Helical" evidence="7">
    <location>
        <begin position="236"/>
        <end position="262"/>
    </location>
</feature>
<name>A0A0G3H034_9CORY</name>
<keyword evidence="5 7" id="KW-1133">Transmembrane helix</keyword>
<protein>
    <submittedName>
        <fullName evidence="9">ABC-type dipeptide/oligopeptide/nickel transport system, permease component</fullName>
    </submittedName>
</protein>
<dbReference type="STRING" id="571915.CMUST_04125"/>
<feature type="transmembrane region" description="Helical" evidence="7">
    <location>
        <begin position="12"/>
        <end position="30"/>
    </location>
</feature>
<keyword evidence="3" id="KW-1003">Cell membrane</keyword>
<dbReference type="PANTHER" id="PTHR30465:SF0">
    <property type="entry name" value="OLIGOPEPTIDE TRANSPORT SYSTEM PERMEASE PROTEIN APPB"/>
    <property type="match status" value="1"/>
</dbReference>
<dbReference type="InterPro" id="IPR035906">
    <property type="entry name" value="MetI-like_sf"/>
</dbReference>
<gene>
    <name evidence="9" type="ORF">CMUST_04125</name>
</gene>
<dbReference type="PANTHER" id="PTHR30465">
    <property type="entry name" value="INNER MEMBRANE ABC TRANSPORTER"/>
    <property type="match status" value="1"/>
</dbReference>
<evidence type="ECO:0000313" key="10">
    <source>
        <dbReference type="Proteomes" id="UP000035199"/>
    </source>
</evidence>
<evidence type="ECO:0000256" key="1">
    <source>
        <dbReference type="ARBA" id="ARBA00004651"/>
    </source>
</evidence>
<reference evidence="10" key="2">
    <citation type="submission" date="2015-05" db="EMBL/GenBank/DDBJ databases">
        <title>Complete genome sequence of Corynebacterium mustelae DSM 45274, isolated from various tissues of a male ferret with lethal sepsis.</title>
        <authorList>
            <person name="Ruckert C."/>
            <person name="Albersmeier A."/>
            <person name="Winkler A."/>
            <person name="Tauch A."/>
        </authorList>
    </citation>
    <scope>NUCLEOTIDE SEQUENCE [LARGE SCALE GENOMIC DNA]</scope>
    <source>
        <strain evidence="10">DSM 45274</strain>
    </source>
</reference>
<accession>A0A0G3H034</accession>
<feature type="transmembrane region" description="Helical" evidence="7">
    <location>
        <begin position="99"/>
        <end position="122"/>
    </location>
</feature>
<dbReference type="GO" id="GO:0055085">
    <property type="term" value="P:transmembrane transport"/>
    <property type="evidence" value="ECO:0007669"/>
    <property type="project" value="InterPro"/>
</dbReference>
<keyword evidence="10" id="KW-1185">Reference proteome</keyword>
<dbReference type="PATRIC" id="fig|571915.4.peg.879"/>
<dbReference type="AlphaFoldDB" id="A0A0G3H034"/>
<dbReference type="Gene3D" id="1.10.3720.10">
    <property type="entry name" value="MetI-like"/>
    <property type="match status" value="1"/>
</dbReference>
<evidence type="ECO:0000256" key="7">
    <source>
        <dbReference type="RuleBase" id="RU363032"/>
    </source>
</evidence>
<evidence type="ECO:0000256" key="6">
    <source>
        <dbReference type="ARBA" id="ARBA00023136"/>
    </source>
</evidence>
<keyword evidence="6 7" id="KW-0472">Membrane</keyword>
<sequence length="318" mass="34695">MTRYLLQRFLQALVVVLLVTLITFTILHLLPGGAARAALGKEATQAQIDAFNAANGFDQPLPLQYLSYLGRLFTGDLGYSTQMNQEVSQAIAQRMPKTMVLSLMSICIAVTFAVPLGVFQAVKRNKAADYIGTVFALLAYSTPLFFLGLVFIIIFSQKLAILPPEAPQGYTLGEVLSDFKALILPAVTLAVVTMAAYSRYVRSSMIDNLNENYIRTARAKGLSESRIIFGHALRNSLFPIITLLGMYLPALFSGALVVESLFNYPGMGLMFWQAAQHRDYPVLLAVTVIVSLATVLGNLLADICYAIADPRVRSGGKN</sequence>
<keyword evidence="4 7" id="KW-0812">Transmembrane</keyword>
<feature type="domain" description="ABC transmembrane type-1" evidence="8">
    <location>
        <begin position="95"/>
        <end position="301"/>
    </location>
</feature>
<reference evidence="9 10" key="1">
    <citation type="journal article" date="2015" name="Genome Announc.">
        <title>Complete Genome Sequence of the Type Strain Corynebacterium mustelae DSM 45274, Isolated from Various Tissues of a Male Ferret with Lethal Sepsis.</title>
        <authorList>
            <person name="Ruckert C."/>
            <person name="Eimer J."/>
            <person name="Winkler A."/>
            <person name="Tauch A."/>
        </authorList>
    </citation>
    <scope>NUCLEOTIDE SEQUENCE [LARGE SCALE GENOMIC DNA]</scope>
    <source>
        <strain evidence="9 10">DSM 45274</strain>
    </source>
</reference>
<feature type="transmembrane region" description="Helical" evidence="7">
    <location>
        <begin position="175"/>
        <end position="197"/>
    </location>
</feature>
<organism evidence="9 10">
    <name type="scientific">Corynebacterium mustelae</name>
    <dbReference type="NCBI Taxonomy" id="571915"/>
    <lineage>
        <taxon>Bacteria</taxon>
        <taxon>Bacillati</taxon>
        <taxon>Actinomycetota</taxon>
        <taxon>Actinomycetes</taxon>
        <taxon>Mycobacteriales</taxon>
        <taxon>Corynebacteriaceae</taxon>
        <taxon>Corynebacterium</taxon>
    </lineage>
</organism>
<proteinExistence type="inferred from homology"/>
<dbReference type="InterPro" id="IPR000515">
    <property type="entry name" value="MetI-like"/>
</dbReference>
<evidence type="ECO:0000256" key="4">
    <source>
        <dbReference type="ARBA" id="ARBA00022692"/>
    </source>
</evidence>
<dbReference type="InterPro" id="IPR045621">
    <property type="entry name" value="BPD_transp_1_N"/>
</dbReference>
<dbReference type="Pfam" id="PF00528">
    <property type="entry name" value="BPD_transp_1"/>
    <property type="match status" value="1"/>
</dbReference>
<dbReference type="Pfam" id="PF19300">
    <property type="entry name" value="BPD_transp_1_N"/>
    <property type="match status" value="1"/>
</dbReference>